<dbReference type="EMBL" id="LR721776">
    <property type="protein sequence ID" value="VVV72743.1"/>
    <property type="molecule type" value="Genomic_DNA"/>
</dbReference>
<dbReference type="PANTHER" id="PTHR23155">
    <property type="entry name" value="DISEASE RESISTANCE PROTEIN RP"/>
    <property type="match status" value="1"/>
</dbReference>
<keyword evidence="1" id="KW-0433">Leucine-rich repeat</keyword>
<keyword evidence="3" id="KW-0611">Plant defense</keyword>
<evidence type="ECO:0000259" key="4">
    <source>
        <dbReference type="Pfam" id="PF00931"/>
    </source>
</evidence>
<name>A0A5K0Y7Z5_9MAGN</name>
<feature type="domain" description="NB-ARC" evidence="4">
    <location>
        <begin position="48"/>
        <end position="198"/>
    </location>
</feature>
<evidence type="ECO:0000313" key="5">
    <source>
        <dbReference type="EMBL" id="VVV72743.1"/>
    </source>
</evidence>
<reference evidence="5" key="1">
    <citation type="submission" date="2019-09" db="EMBL/GenBank/DDBJ databases">
        <authorList>
            <person name="Zhang L."/>
        </authorList>
    </citation>
    <scope>NUCLEOTIDE SEQUENCE</scope>
</reference>
<dbReference type="InterPro" id="IPR001611">
    <property type="entry name" value="Leu-rich_rpt"/>
</dbReference>
<dbReference type="Gene3D" id="1.10.10.10">
    <property type="entry name" value="Winged helix-like DNA-binding domain superfamily/Winged helix DNA-binding domain"/>
    <property type="match status" value="1"/>
</dbReference>
<dbReference type="Pfam" id="PF00931">
    <property type="entry name" value="NB-ARC"/>
    <property type="match status" value="1"/>
</dbReference>
<gene>
    <name evidence="5" type="ORF">NYM_LOCUS6047</name>
</gene>
<dbReference type="AlphaFoldDB" id="A0A5K0Y7Z5"/>
<dbReference type="InterPro" id="IPR027417">
    <property type="entry name" value="P-loop_NTPase"/>
</dbReference>
<dbReference type="PANTHER" id="PTHR23155:SF1044">
    <property type="entry name" value="DISEASE RESISTANCE PROTEIN RPS2"/>
    <property type="match status" value="1"/>
</dbReference>
<dbReference type="SUPFAM" id="SSF52058">
    <property type="entry name" value="L domain-like"/>
    <property type="match status" value="1"/>
</dbReference>
<dbReference type="InterPro" id="IPR042197">
    <property type="entry name" value="Apaf_helical"/>
</dbReference>
<protein>
    <recommendedName>
        <fullName evidence="4">NB-ARC domain-containing protein</fullName>
    </recommendedName>
</protein>
<sequence length="637" mass="72976">MSTFTGMLRHFSLKNRKKDSKNRDTNNEESQDSELGLNAKLILCFLNPAIQKIGVWGMAGTGKTLNVTTALGTLNELKNKIFDFILFFTVKDGLRTLRNDLMRELGVIKVDSEDDDMKAAALLYRRLRGKKFLLVLDDLWETISLEELGVPETTEENGCKLLVITRNRKLCDRMGTQVDIRVPGFTEEDAWTYICEAAGDVVKQPSIEPIAKRVAKECDCMPLALKATMEAMAGRSDEVSWLRMLGDWMHFRPSRRIFEKLFLRLKLSYDHLESELLRKCFLACSFYAEKQEVNVIELIHWWIYEGYIDLTEEMALLEAYEKGAHLIADLRDASMIQVRDGGLIKFNDVMRDLALIIKSKEFIKKIDQKLLEAPDREAWEEAEMISLKENQITSLEQNPNCPNLTCLHLCSNHQLRKISPEFFEQMPELRFLDLSWTGIDSLPRSISHLVKLRLLDLDFCRSLRNITGVGALKQLITLDLSATPIEELPVEIGELTQLRRLHMFATVHLKRVASGILPRLCFLEILKMGGSSYAWQSEGLVGEASLQELLGLRRLDDLALVVRSVTDFEFFDQSTSLQSWKDDVTIECRILETSTTMKFEGKFNKWESEFEEEDMVAKILAAASSMVDKYEGFFDKA</sequence>
<evidence type="ECO:0000256" key="2">
    <source>
        <dbReference type="ARBA" id="ARBA00022737"/>
    </source>
</evidence>
<accession>A0A5K0Y7Z5</accession>
<dbReference type="GO" id="GO:0098542">
    <property type="term" value="P:defense response to other organism"/>
    <property type="evidence" value="ECO:0007669"/>
    <property type="project" value="TreeGrafter"/>
</dbReference>
<dbReference type="SUPFAM" id="SSF52540">
    <property type="entry name" value="P-loop containing nucleoside triphosphate hydrolases"/>
    <property type="match status" value="1"/>
</dbReference>
<dbReference type="InterPro" id="IPR002182">
    <property type="entry name" value="NB-ARC"/>
</dbReference>
<dbReference type="GO" id="GO:0043531">
    <property type="term" value="F:ADP binding"/>
    <property type="evidence" value="ECO:0007669"/>
    <property type="project" value="InterPro"/>
</dbReference>
<dbReference type="Gramene" id="NC11G0115530.1">
    <property type="protein sequence ID" value="NC11G0115530.1:cds"/>
    <property type="gene ID" value="NC11G0115530"/>
</dbReference>
<dbReference type="InterPro" id="IPR036388">
    <property type="entry name" value="WH-like_DNA-bd_sf"/>
</dbReference>
<dbReference type="SMART" id="SM00369">
    <property type="entry name" value="LRR_TYP"/>
    <property type="match status" value="2"/>
</dbReference>
<organism evidence="5">
    <name type="scientific">Nymphaea colorata</name>
    <name type="common">pocket water lily</name>
    <dbReference type="NCBI Taxonomy" id="210225"/>
    <lineage>
        <taxon>Eukaryota</taxon>
        <taxon>Viridiplantae</taxon>
        <taxon>Streptophyta</taxon>
        <taxon>Embryophyta</taxon>
        <taxon>Tracheophyta</taxon>
        <taxon>Spermatophyta</taxon>
        <taxon>Magnoliopsida</taxon>
        <taxon>Nymphaeales</taxon>
        <taxon>Nymphaeaceae</taxon>
        <taxon>Nymphaea</taxon>
    </lineage>
</organism>
<dbReference type="Gene3D" id="1.10.8.430">
    <property type="entry name" value="Helical domain of apoptotic protease-activating factors"/>
    <property type="match status" value="1"/>
</dbReference>
<evidence type="ECO:0000256" key="1">
    <source>
        <dbReference type="ARBA" id="ARBA00022614"/>
    </source>
</evidence>
<dbReference type="Gene3D" id="3.80.10.10">
    <property type="entry name" value="Ribonuclease Inhibitor"/>
    <property type="match status" value="1"/>
</dbReference>
<dbReference type="PRINTS" id="PR00364">
    <property type="entry name" value="DISEASERSIST"/>
</dbReference>
<proteinExistence type="predicted"/>
<dbReference type="InterPro" id="IPR032675">
    <property type="entry name" value="LRR_dom_sf"/>
</dbReference>
<evidence type="ECO:0000256" key="3">
    <source>
        <dbReference type="ARBA" id="ARBA00022821"/>
    </source>
</evidence>
<dbReference type="InterPro" id="IPR003591">
    <property type="entry name" value="Leu-rich_rpt_typical-subtyp"/>
</dbReference>
<dbReference type="Gene3D" id="3.40.50.300">
    <property type="entry name" value="P-loop containing nucleotide triphosphate hydrolases"/>
    <property type="match status" value="1"/>
</dbReference>
<dbReference type="InterPro" id="IPR044974">
    <property type="entry name" value="Disease_R_plants"/>
</dbReference>
<keyword evidence="2" id="KW-0677">Repeat</keyword>
<dbReference type="Pfam" id="PF13855">
    <property type="entry name" value="LRR_8"/>
    <property type="match status" value="1"/>
</dbReference>